<feature type="region of interest" description="Disordered" evidence="1">
    <location>
        <begin position="24"/>
        <end position="43"/>
    </location>
</feature>
<sequence length="185" mass="20233">MKCAWLVLLLGSLLLPCVSHALDPPKPESSAKSAPGTPAAPRELGWEDLLPESERFAPPLNSQRVRPLFDDESGPAAEQEGSAQVNAKLDGLTIRLPGFVVPLGVDKEYRVSEFLLVPYFGACLHVPPPPPNQIVYVKMAQPMRLQSMYEPVWVVGKLSTQRVSSQLAEAAYSIAGVRTEKYEEP</sequence>
<evidence type="ECO:0000256" key="2">
    <source>
        <dbReference type="SAM" id="SignalP"/>
    </source>
</evidence>
<dbReference type="Pfam" id="PF11736">
    <property type="entry name" value="DUF3299"/>
    <property type="match status" value="1"/>
</dbReference>
<evidence type="ECO:0000313" key="3">
    <source>
        <dbReference type="EMBL" id="MBM0104944.1"/>
    </source>
</evidence>
<dbReference type="EMBL" id="JAEVLS010000002">
    <property type="protein sequence ID" value="MBM0104944.1"/>
    <property type="molecule type" value="Genomic_DNA"/>
</dbReference>
<dbReference type="InterPro" id="IPR021727">
    <property type="entry name" value="DUF3299"/>
</dbReference>
<reference evidence="3 4" key="1">
    <citation type="journal article" date="2021" name="Int. J. Syst. Evol. Microbiol.">
        <title>Steroidobacter gossypii sp. nov., isolated from soil of cotton cropping field.</title>
        <authorList>
            <person name="Huang R."/>
            <person name="Yang S."/>
            <person name="Zhen C."/>
            <person name="Liu W."/>
        </authorList>
    </citation>
    <scope>NUCLEOTIDE SEQUENCE [LARGE SCALE GENOMIC DNA]</scope>
    <source>
        <strain evidence="3 4">S1-65</strain>
    </source>
</reference>
<accession>A0ABS1WVE3</accession>
<dbReference type="Gene3D" id="2.40.50.870">
    <property type="entry name" value="Protein of unknown function (DUF3299)"/>
    <property type="match status" value="1"/>
</dbReference>
<keyword evidence="4" id="KW-1185">Reference proteome</keyword>
<organism evidence="3 4">
    <name type="scientific">Steroidobacter gossypii</name>
    <dbReference type="NCBI Taxonomy" id="2805490"/>
    <lineage>
        <taxon>Bacteria</taxon>
        <taxon>Pseudomonadati</taxon>
        <taxon>Pseudomonadota</taxon>
        <taxon>Gammaproteobacteria</taxon>
        <taxon>Steroidobacterales</taxon>
        <taxon>Steroidobacteraceae</taxon>
        <taxon>Steroidobacter</taxon>
    </lineage>
</organism>
<comment type="caution">
    <text evidence="3">The sequence shown here is derived from an EMBL/GenBank/DDBJ whole genome shotgun (WGS) entry which is preliminary data.</text>
</comment>
<feature type="region of interest" description="Disordered" evidence="1">
    <location>
        <begin position="61"/>
        <end position="83"/>
    </location>
</feature>
<protein>
    <submittedName>
        <fullName evidence="3">DUF3299 domain-containing protein</fullName>
    </submittedName>
</protein>
<keyword evidence="2" id="KW-0732">Signal</keyword>
<feature type="signal peptide" evidence="2">
    <location>
        <begin position="1"/>
        <end position="21"/>
    </location>
</feature>
<dbReference type="RefSeq" id="WP_203167013.1">
    <property type="nucleotide sequence ID" value="NZ_JAEVLS010000002.1"/>
</dbReference>
<evidence type="ECO:0000313" key="4">
    <source>
        <dbReference type="Proteomes" id="UP000661077"/>
    </source>
</evidence>
<feature type="chain" id="PRO_5045637748" evidence="2">
    <location>
        <begin position="22"/>
        <end position="185"/>
    </location>
</feature>
<name>A0ABS1WVE3_9GAMM</name>
<proteinExistence type="predicted"/>
<dbReference type="Proteomes" id="UP000661077">
    <property type="component" value="Unassembled WGS sequence"/>
</dbReference>
<gene>
    <name evidence="3" type="ORF">JM946_09295</name>
</gene>
<evidence type="ECO:0000256" key="1">
    <source>
        <dbReference type="SAM" id="MobiDB-lite"/>
    </source>
</evidence>